<proteinExistence type="predicted"/>
<protein>
    <submittedName>
        <fullName evidence="2">Uncharacterized protein</fullName>
    </submittedName>
</protein>
<organism evidence="2 3">
    <name type="scientific">Synechococcus phage S-SSM7</name>
    <dbReference type="NCBI Taxonomy" id="445686"/>
    <lineage>
        <taxon>Viruses</taxon>
        <taxon>Duplodnaviria</taxon>
        <taxon>Heunggongvirae</taxon>
        <taxon>Uroviricota</taxon>
        <taxon>Caudoviricetes</taxon>
        <taxon>Pantevenvirales</taxon>
        <taxon>Kyanoviridae</taxon>
        <taxon>Lipsvirus</taxon>
        <taxon>Lipsvirus ssm7</taxon>
    </lineage>
</organism>
<feature type="coiled-coil region" evidence="1">
    <location>
        <begin position="21"/>
        <end position="48"/>
    </location>
</feature>
<evidence type="ECO:0000313" key="3">
    <source>
        <dbReference type="Proteomes" id="UP000006527"/>
    </source>
</evidence>
<dbReference type="GeneID" id="10328611"/>
<keyword evidence="1" id="KW-0175">Coiled coil</keyword>
<evidence type="ECO:0000313" key="2">
    <source>
        <dbReference type="EMBL" id="ADO98108.1"/>
    </source>
</evidence>
<gene>
    <name evidence="2" type="ORF">SSSM7_042</name>
</gene>
<accession>E3SKW0</accession>
<name>E3SKW0_9CAUD</name>
<dbReference type="RefSeq" id="YP_004324095.1">
    <property type="nucleotide sequence ID" value="NC_015287.1"/>
</dbReference>
<keyword evidence="3" id="KW-1185">Reference proteome</keyword>
<sequence length="99" mass="10737">MGYDSLTSDTEALTKTKLQTVDRLKKQLQAAMRTIGNLDERLTSLESMVNAALYKQQDDIKTLIAEVNALKGKIELEKASSKFDMDAVPAQPAGAPPVG</sequence>
<dbReference type="EMBL" id="GU071098">
    <property type="protein sequence ID" value="ADO98108.1"/>
    <property type="molecule type" value="Genomic_DNA"/>
</dbReference>
<dbReference type="Proteomes" id="UP000006527">
    <property type="component" value="Segment"/>
</dbReference>
<evidence type="ECO:0000256" key="1">
    <source>
        <dbReference type="SAM" id="Coils"/>
    </source>
</evidence>
<dbReference type="KEGG" id="vg:10328611"/>
<reference evidence="2 3" key="1">
    <citation type="journal article" date="2010" name="Environ. Microbiol.">
        <title>Genomic analysis of oceanic cyanobacterial myoviruses compared with T4-like myoviruses from diverse hosts and environments.</title>
        <authorList>
            <person name="Sullivan M.B."/>
            <person name="Huang K.H."/>
            <person name="Ignacio-Espinoza J.C."/>
            <person name="Berlin A.M."/>
            <person name="Kelly L."/>
            <person name="Weigele P.R."/>
            <person name="DeFrancesco A.S."/>
            <person name="Kern S.E."/>
            <person name="Thompson L.R."/>
            <person name="Young S."/>
            <person name="Yandava C."/>
            <person name="Fu R."/>
            <person name="Krastins B."/>
            <person name="Chase M."/>
            <person name="Sarracino D."/>
            <person name="Osburne M.S."/>
            <person name="Henn M.R."/>
            <person name="Chisholm S.W."/>
        </authorList>
    </citation>
    <scope>NUCLEOTIDE SEQUENCE [LARGE SCALE GENOMIC DNA]</scope>
    <source>
        <strain evidence="2">8109-3</strain>
    </source>
</reference>